<gene>
    <name evidence="8" type="ORF">CALVIDRAFT_474433</name>
</gene>
<evidence type="ECO:0000256" key="2">
    <source>
        <dbReference type="ARBA" id="ARBA00009199"/>
    </source>
</evidence>
<evidence type="ECO:0000259" key="7">
    <source>
        <dbReference type="Pfam" id="PF01425"/>
    </source>
</evidence>
<dbReference type="InterPro" id="IPR052096">
    <property type="entry name" value="Endocannabinoid_amidase"/>
</dbReference>
<keyword evidence="9" id="KW-1185">Reference proteome</keyword>
<feature type="binding site" evidence="6">
    <location>
        <position position="195"/>
    </location>
    <ligand>
        <name>substrate</name>
    </ligand>
</feature>
<feature type="active site" description="Charge relay system" evidence="5">
    <location>
        <position position="120"/>
    </location>
</feature>
<feature type="domain" description="Amidase" evidence="7">
    <location>
        <begin position="65"/>
        <end position="540"/>
    </location>
</feature>
<accession>A0A167S9H2</accession>
<sequence length="565" mass="60787">MWLFDSSWKDIAARKQADRAALIEAAKELLRSCDLALSDAYLRASAGEIIAHLSARTPGWTAERVTAAYISQAIDAHAATNCITEVLFQEALEAARALDKEYEATGTLKGPLHGVPVSFKDQYDVKGYDSSIGFSQWAYKPAKEDALLVAQVKAAGGIPICKTNVPQTMLSFECNNPLFGRTLNPWSPAHIPGGSSGGEAVLLACGGSALGFGSDIGGSLRIPTGLSGCFAIKCGEPRFSKTGAVSPNPGFETIRTIMGPMARSVADVKLACQTICGLPGGASEHLAPVPWRDVQLPKKLKIGYYTSDNVAENSPPVKRAVREAVAALTKAGHECVQFVPPNALEAMECFTALTSSDGYKELTSHLGPDPQDPSLFLVLLGPSIPWFIRSTAAWLLRTAVGDERFATLLAAARHKPVREFVHWTARRNELIDEFHAKVWAQHAFDFVLAPVQAMPALPHKATRTLIPLASATIYYNVLHYPAGVVPVTRVLPTDVWAEEAEDPGSVMLRTEMRKVYDPEAMKGLPVGVQLVGRPWEDERVVEAMGVLDAALGPRGFGPGTWTPAV</sequence>
<dbReference type="SUPFAM" id="SSF75304">
    <property type="entry name" value="Amidase signature (AS) enzymes"/>
    <property type="match status" value="1"/>
</dbReference>
<dbReference type="PROSITE" id="PS00571">
    <property type="entry name" value="AMIDASES"/>
    <property type="match status" value="1"/>
</dbReference>
<dbReference type="InterPro" id="IPR023631">
    <property type="entry name" value="Amidase_dom"/>
</dbReference>
<evidence type="ECO:0000313" key="9">
    <source>
        <dbReference type="Proteomes" id="UP000076738"/>
    </source>
</evidence>
<dbReference type="AlphaFoldDB" id="A0A167S9H2"/>
<organism evidence="8 9">
    <name type="scientific">Calocera viscosa (strain TUFC12733)</name>
    <dbReference type="NCBI Taxonomy" id="1330018"/>
    <lineage>
        <taxon>Eukaryota</taxon>
        <taxon>Fungi</taxon>
        <taxon>Dikarya</taxon>
        <taxon>Basidiomycota</taxon>
        <taxon>Agaricomycotina</taxon>
        <taxon>Dacrymycetes</taxon>
        <taxon>Dacrymycetales</taxon>
        <taxon>Dacrymycetaceae</taxon>
        <taxon>Calocera</taxon>
    </lineage>
</organism>
<comment type="similarity">
    <text evidence="2">Belongs to the amidase family.</text>
</comment>
<dbReference type="GO" id="GO:0017064">
    <property type="term" value="F:fatty acid amide hydrolase activity"/>
    <property type="evidence" value="ECO:0007669"/>
    <property type="project" value="TreeGrafter"/>
</dbReference>
<name>A0A167S9H2_CALVF</name>
<proteinExistence type="inferred from homology"/>
<dbReference type="OrthoDB" id="6428749at2759"/>
<protein>
    <recommendedName>
        <fullName evidence="3">amidase</fullName>
        <ecNumber evidence="3">3.5.1.4</ecNumber>
    </recommendedName>
</protein>
<dbReference type="EMBL" id="KV417266">
    <property type="protein sequence ID" value="KZP01704.1"/>
    <property type="molecule type" value="Genomic_DNA"/>
</dbReference>
<feature type="binding site" evidence="6">
    <location>
        <begin position="216"/>
        <end position="219"/>
    </location>
    <ligand>
        <name>substrate</name>
    </ligand>
</feature>
<dbReference type="EC" id="3.5.1.4" evidence="3"/>
<feature type="active site" description="Acyl-ester intermediate" evidence="5">
    <location>
        <position position="219"/>
    </location>
</feature>
<evidence type="ECO:0000256" key="1">
    <source>
        <dbReference type="ARBA" id="ARBA00001311"/>
    </source>
</evidence>
<dbReference type="InterPro" id="IPR036928">
    <property type="entry name" value="AS_sf"/>
</dbReference>
<keyword evidence="4" id="KW-0378">Hydrolase</keyword>
<evidence type="ECO:0000256" key="6">
    <source>
        <dbReference type="PIRSR" id="PIRSR001221-2"/>
    </source>
</evidence>
<evidence type="ECO:0000256" key="5">
    <source>
        <dbReference type="PIRSR" id="PIRSR001221-1"/>
    </source>
</evidence>
<feature type="binding site" evidence="6">
    <location>
        <position position="169"/>
    </location>
    <ligand>
        <name>substrate</name>
    </ligand>
</feature>
<reference evidence="8 9" key="1">
    <citation type="journal article" date="2016" name="Mol. Biol. Evol.">
        <title>Comparative Genomics of Early-Diverging Mushroom-Forming Fungi Provides Insights into the Origins of Lignocellulose Decay Capabilities.</title>
        <authorList>
            <person name="Nagy L.G."/>
            <person name="Riley R."/>
            <person name="Tritt A."/>
            <person name="Adam C."/>
            <person name="Daum C."/>
            <person name="Floudas D."/>
            <person name="Sun H."/>
            <person name="Yadav J.S."/>
            <person name="Pangilinan J."/>
            <person name="Larsson K.H."/>
            <person name="Matsuura K."/>
            <person name="Barry K."/>
            <person name="Labutti K."/>
            <person name="Kuo R."/>
            <person name="Ohm R.A."/>
            <person name="Bhattacharya S.S."/>
            <person name="Shirouzu T."/>
            <person name="Yoshinaga Y."/>
            <person name="Martin F.M."/>
            <person name="Grigoriev I.V."/>
            <person name="Hibbett D.S."/>
        </authorList>
    </citation>
    <scope>NUCLEOTIDE SEQUENCE [LARGE SCALE GENOMIC DNA]</scope>
    <source>
        <strain evidence="8 9">TUFC12733</strain>
    </source>
</reference>
<feature type="active site" description="Charge relay system" evidence="5">
    <location>
        <position position="195"/>
    </location>
</feature>
<dbReference type="STRING" id="1330018.A0A167S9H2"/>
<dbReference type="Proteomes" id="UP000076738">
    <property type="component" value="Unassembled WGS sequence"/>
</dbReference>
<evidence type="ECO:0000313" key="8">
    <source>
        <dbReference type="EMBL" id="KZP01704.1"/>
    </source>
</evidence>
<dbReference type="Pfam" id="PF01425">
    <property type="entry name" value="Amidase"/>
    <property type="match status" value="1"/>
</dbReference>
<dbReference type="FunFam" id="3.90.1300.10:FF:000003">
    <property type="entry name" value="Amidase signature enzyme"/>
    <property type="match status" value="1"/>
</dbReference>
<dbReference type="GO" id="GO:0004040">
    <property type="term" value="F:amidase activity"/>
    <property type="evidence" value="ECO:0007669"/>
    <property type="project" value="UniProtKB-EC"/>
</dbReference>
<dbReference type="PANTHER" id="PTHR45847">
    <property type="entry name" value="FATTY ACID AMIDE HYDROLASE"/>
    <property type="match status" value="1"/>
</dbReference>
<dbReference type="InterPro" id="IPR020556">
    <property type="entry name" value="Amidase_CS"/>
</dbReference>
<evidence type="ECO:0000256" key="3">
    <source>
        <dbReference type="ARBA" id="ARBA00012922"/>
    </source>
</evidence>
<dbReference type="PANTHER" id="PTHR45847:SF6">
    <property type="entry name" value="FATTY ACID AMIDE HYDROLASE"/>
    <property type="match status" value="1"/>
</dbReference>
<evidence type="ECO:0000256" key="4">
    <source>
        <dbReference type="ARBA" id="ARBA00022801"/>
    </source>
</evidence>
<dbReference type="PIRSF" id="PIRSF001221">
    <property type="entry name" value="Amidase_fungi"/>
    <property type="match status" value="1"/>
</dbReference>
<dbReference type="GO" id="GO:0009062">
    <property type="term" value="P:fatty acid catabolic process"/>
    <property type="evidence" value="ECO:0007669"/>
    <property type="project" value="TreeGrafter"/>
</dbReference>
<comment type="catalytic activity">
    <reaction evidence="1">
        <text>a monocarboxylic acid amide + H2O = a monocarboxylate + NH4(+)</text>
        <dbReference type="Rhea" id="RHEA:12020"/>
        <dbReference type="ChEBI" id="CHEBI:15377"/>
        <dbReference type="ChEBI" id="CHEBI:28938"/>
        <dbReference type="ChEBI" id="CHEBI:35757"/>
        <dbReference type="ChEBI" id="CHEBI:83628"/>
        <dbReference type="EC" id="3.5.1.4"/>
    </reaction>
</comment>
<dbReference type="Gene3D" id="3.90.1300.10">
    <property type="entry name" value="Amidase signature (AS) domain"/>
    <property type="match status" value="1"/>
</dbReference>